<protein>
    <submittedName>
        <fullName evidence="4">Rhs element Vgr protein</fullName>
    </submittedName>
</protein>
<sequence length="373" mass="38463">RDSYNQRYLITELTHQGVQSTYLTGAGGATPGTENQGPAYFNNFSCIPAEVQFRPERLAEKTRLDGTLKATVDGSGDGQYAEIDDQGRYKVKLPFDQSDAADGKASRWVRMAQPYAGADYGMHFPLHKGIEVLLTFVDGDPDRPIIAGAVPNPETGSPVKGDNQTQSVIKSGGGNQLHMEDQQGKEDFSLYAKKDMNTTVENDRTTKVLKGNDTLTVKAGTQSVGVKGDTSLTVQAGSRKVNVTGGDFSAIASDAIILHGKGKGVGITGDAEGVVITGNGKGVGITGNGEGVGITGNGKGVGITGNGEGVGITGSPDFFAEGTSEATLKGPVVNIGDSEVNISGKKITISAGGGSIIIDAAGVTIQGALVKIN</sequence>
<dbReference type="Proteomes" id="UP000288086">
    <property type="component" value="Unassembled WGS sequence"/>
</dbReference>
<dbReference type="Gene3D" id="2.40.50.230">
    <property type="entry name" value="Gp5 N-terminal domain"/>
    <property type="match status" value="1"/>
</dbReference>
<evidence type="ECO:0000259" key="2">
    <source>
        <dbReference type="Pfam" id="PF04717"/>
    </source>
</evidence>
<feature type="non-terminal residue" evidence="4">
    <location>
        <position position="373"/>
    </location>
</feature>
<dbReference type="SUPFAM" id="SSF69349">
    <property type="entry name" value="Phage fibre proteins"/>
    <property type="match status" value="1"/>
</dbReference>
<gene>
    <name evidence="4" type="ORF">VT98_14371</name>
</gene>
<dbReference type="NCBIfam" id="TIGR01646">
    <property type="entry name" value="vgr_GE"/>
    <property type="match status" value="1"/>
</dbReference>
<evidence type="ECO:0000313" key="5">
    <source>
        <dbReference type="Proteomes" id="UP000288086"/>
    </source>
</evidence>
<organism evidence="4 5">
    <name type="scientific">Candidatus Electrothrix communis</name>
    <dbReference type="NCBI Taxonomy" id="1859133"/>
    <lineage>
        <taxon>Bacteria</taxon>
        <taxon>Pseudomonadati</taxon>
        <taxon>Thermodesulfobacteriota</taxon>
        <taxon>Desulfobulbia</taxon>
        <taxon>Desulfobulbales</taxon>
        <taxon>Desulfobulbaceae</taxon>
        <taxon>Candidatus Electrothrix</taxon>
    </lineage>
</organism>
<feature type="region of interest" description="Disordered" evidence="1">
    <location>
        <begin position="151"/>
        <end position="179"/>
    </location>
</feature>
<dbReference type="Pfam" id="PF04717">
    <property type="entry name" value="Phage_base_V"/>
    <property type="match status" value="1"/>
</dbReference>
<reference evidence="4 5" key="1">
    <citation type="submission" date="2017-01" db="EMBL/GenBank/DDBJ databases">
        <title>The cable genome- insights into the physiology and evolution of filamentous bacteria capable of sulfide oxidation via long distance electron transfer.</title>
        <authorList>
            <person name="Schreiber L."/>
            <person name="Bjerg J.T."/>
            <person name="Boggild A."/>
            <person name="Van De Vossenberg J."/>
            <person name="Meysman F."/>
            <person name="Nielsen L.P."/>
            <person name="Schramm A."/>
            <person name="Kjeldsen K.U."/>
        </authorList>
    </citation>
    <scope>NUCLEOTIDE SEQUENCE [LARGE SCALE GENOMIC DNA]</scope>
    <source>
        <strain evidence="4">A1</strain>
    </source>
</reference>
<evidence type="ECO:0000256" key="1">
    <source>
        <dbReference type="SAM" id="MobiDB-lite"/>
    </source>
</evidence>
<dbReference type="InterPro" id="IPR037026">
    <property type="entry name" value="Vgr_OB-fold_dom_sf"/>
</dbReference>
<dbReference type="EMBL" id="MTKP01000437">
    <property type="protein sequence ID" value="RWX43495.1"/>
    <property type="molecule type" value="Genomic_DNA"/>
</dbReference>
<dbReference type="Pfam" id="PF22178">
    <property type="entry name" value="Gp5_trimer_C"/>
    <property type="match status" value="1"/>
</dbReference>
<keyword evidence="5" id="KW-1185">Reference proteome</keyword>
<dbReference type="SUPFAM" id="SSF69255">
    <property type="entry name" value="gp5 N-terminal domain-like"/>
    <property type="match status" value="1"/>
</dbReference>
<dbReference type="InterPro" id="IPR054030">
    <property type="entry name" value="Gp5_Vgr_C"/>
</dbReference>
<proteinExistence type="predicted"/>
<dbReference type="InterPro" id="IPR006533">
    <property type="entry name" value="T6SS_Vgr_RhsGE"/>
</dbReference>
<feature type="domain" description="Gp5/Type VI secretion system Vgr C-terminal trimerisation" evidence="3">
    <location>
        <begin position="164"/>
        <end position="256"/>
    </location>
</feature>
<dbReference type="AlphaFoldDB" id="A0A444IRZ6"/>
<comment type="caution">
    <text evidence="4">The sequence shown here is derived from an EMBL/GenBank/DDBJ whole genome shotgun (WGS) entry which is preliminary data.</text>
</comment>
<evidence type="ECO:0000259" key="3">
    <source>
        <dbReference type="Pfam" id="PF22178"/>
    </source>
</evidence>
<feature type="domain" description="Gp5/Type VI secretion system Vgr protein OB-fold" evidence="2">
    <location>
        <begin position="84"/>
        <end position="149"/>
    </location>
</feature>
<name>A0A444IRZ6_9BACT</name>
<dbReference type="InterPro" id="IPR006531">
    <property type="entry name" value="Gp5/Vgr_OB"/>
</dbReference>
<dbReference type="SUPFAM" id="SSF69279">
    <property type="entry name" value="Phage tail proteins"/>
    <property type="match status" value="1"/>
</dbReference>
<accession>A0A444IRZ6</accession>
<feature type="non-terminal residue" evidence="4">
    <location>
        <position position="1"/>
    </location>
</feature>
<evidence type="ECO:0000313" key="4">
    <source>
        <dbReference type="EMBL" id="RWX43495.1"/>
    </source>
</evidence>
<dbReference type="Gene3D" id="2.30.110.50">
    <property type="match status" value="1"/>
</dbReference>